<dbReference type="AlphaFoldDB" id="A0A9N7U3P5"/>
<dbReference type="EMBL" id="CADEAL010000691">
    <property type="protein sequence ID" value="CAB1423895.1"/>
    <property type="molecule type" value="Genomic_DNA"/>
</dbReference>
<comment type="caution">
    <text evidence="1">The sequence shown here is derived from an EMBL/GenBank/DDBJ whole genome shotgun (WGS) entry which is preliminary data.</text>
</comment>
<organism evidence="1 2">
    <name type="scientific">Pleuronectes platessa</name>
    <name type="common">European plaice</name>
    <dbReference type="NCBI Taxonomy" id="8262"/>
    <lineage>
        <taxon>Eukaryota</taxon>
        <taxon>Metazoa</taxon>
        <taxon>Chordata</taxon>
        <taxon>Craniata</taxon>
        <taxon>Vertebrata</taxon>
        <taxon>Euteleostomi</taxon>
        <taxon>Actinopterygii</taxon>
        <taxon>Neopterygii</taxon>
        <taxon>Teleostei</taxon>
        <taxon>Neoteleostei</taxon>
        <taxon>Acanthomorphata</taxon>
        <taxon>Carangaria</taxon>
        <taxon>Pleuronectiformes</taxon>
        <taxon>Pleuronectoidei</taxon>
        <taxon>Pleuronectidae</taxon>
        <taxon>Pleuronectes</taxon>
    </lineage>
</organism>
<name>A0A9N7U3P5_PLEPL</name>
<dbReference type="Proteomes" id="UP001153269">
    <property type="component" value="Unassembled WGS sequence"/>
</dbReference>
<gene>
    <name evidence="1" type="ORF">PLEPLA_LOCUS11816</name>
</gene>
<keyword evidence="2" id="KW-1185">Reference proteome</keyword>
<evidence type="ECO:0000313" key="1">
    <source>
        <dbReference type="EMBL" id="CAB1423895.1"/>
    </source>
</evidence>
<protein>
    <submittedName>
        <fullName evidence="1">Uncharacterized protein</fullName>
    </submittedName>
</protein>
<proteinExistence type="predicted"/>
<sequence length="181" mass="20320">MPALGIRHGLNQVIHTGIPWHAERRPRVHASSISQRLDPSIKISKSLIAVLIGPRLLLRPGSAECHQVGTPLSVCFKVAWTHEKSGFVKAYLRRLEAGMIDELLRHSPERAPSELSPCAPGQARQRPKTINQTTAATQNNMSRSFHIYANTPVYLSEAQLLAQHRPTYFYIMSREPRLCQS</sequence>
<reference evidence="1" key="1">
    <citation type="submission" date="2020-03" db="EMBL/GenBank/DDBJ databases">
        <authorList>
            <person name="Weist P."/>
        </authorList>
    </citation>
    <scope>NUCLEOTIDE SEQUENCE</scope>
</reference>
<evidence type="ECO:0000313" key="2">
    <source>
        <dbReference type="Proteomes" id="UP001153269"/>
    </source>
</evidence>
<accession>A0A9N7U3P5</accession>